<dbReference type="GO" id="GO:0004252">
    <property type="term" value="F:serine-type endopeptidase activity"/>
    <property type="evidence" value="ECO:0007669"/>
    <property type="project" value="InterPro"/>
</dbReference>
<reference evidence="11" key="5">
    <citation type="journal article" date="2021" name="G3 (Bethesda)">
        <title>Aegilops tauschii genome assembly Aet v5.0 features greater sequence contiguity and improved annotation.</title>
        <authorList>
            <person name="Wang L."/>
            <person name="Zhu T."/>
            <person name="Rodriguez J.C."/>
            <person name="Deal K.R."/>
            <person name="Dubcovsky J."/>
            <person name="McGuire P.E."/>
            <person name="Lux T."/>
            <person name="Spannagl M."/>
            <person name="Mayer K.F.X."/>
            <person name="Baldrich P."/>
            <person name="Meyers B.C."/>
            <person name="Huo N."/>
            <person name="Gu Y.Q."/>
            <person name="Zhou H."/>
            <person name="Devos K.M."/>
            <person name="Bennetzen J.L."/>
            <person name="Unver T."/>
            <person name="Budak H."/>
            <person name="Gulick P.J."/>
            <person name="Galiba G."/>
            <person name="Kalapos B."/>
            <person name="Nelson D.R."/>
            <person name="Li P."/>
            <person name="You F.M."/>
            <person name="Luo M.C."/>
            <person name="Dvorak J."/>
        </authorList>
    </citation>
    <scope>NUCLEOTIDE SEQUENCE [LARGE SCALE GENOMIC DNA]</scope>
    <source>
        <strain evidence="11">cv. AL8/78</strain>
    </source>
</reference>
<reference evidence="12" key="1">
    <citation type="journal article" date="2014" name="Science">
        <title>Ancient hybridizations among the ancestral genomes of bread wheat.</title>
        <authorList>
            <consortium name="International Wheat Genome Sequencing Consortium,"/>
            <person name="Marcussen T."/>
            <person name="Sandve S.R."/>
            <person name="Heier L."/>
            <person name="Spannagl M."/>
            <person name="Pfeifer M."/>
            <person name="Jakobsen K.S."/>
            <person name="Wulff B.B."/>
            <person name="Steuernagel B."/>
            <person name="Mayer K.F."/>
            <person name="Olsen O.A."/>
        </authorList>
    </citation>
    <scope>NUCLEOTIDE SEQUENCE [LARGE SCALE GENOMIC DNA]</scope>
    <source>
        <strain evidence="12">cv. AL8/78</strain>
    </source>
</reference>
<evidence type="ECO:0000256" key="5">
    <source>
        <dbReference type="ARBA" id="ARBA00022825"/>
    </source>
</evidence>
<keyword evidence="12" id="KW-1185">Reference proteome</keyword>
<reference evidence="11" key="4">
    <citation type="submission" date="2019-03" db="UniProtKB">
        <authorList>
            <consortium name="EnsemblPlants"/>
        </authorList>
    </citation>
    <scope>IDENTIFICATION</scope>
</reference>
<dbReference type="CDD" id="cd02120">
    <property type="entry name" value="PA_subtilisin_like"/>
    <property type="match status" value="1"/>
</dbReference>
<evidence type="ECO:0000256" key="2">
    <source>
        <dbReference type="ARBA" id="ARBA00022670"/>
    </source>
</evidence>
<evidence type="ECO:0000259" key="10">
    <source>
        <dbReference type="Pfam" id="PF17766"/>
    </source>
</evidence>
<protein>
    <recommendedName>
        <fullName evidence="13">Subtilisin-like protease</fullName>
    </recommendedName>
</protein>
<evidence type="ECO:0000259" key="9">
    <source>
        <dbReference type="Pfam" id="PF02225"/>
    </source>
</evidence>
<dbReference type="Gene3D" id="2.60.40.2310">
    <property type="match status" value="1"/>
</dbReference>
<dbReference type="AlphaFoldDB" id="A0A452ZXZ9"/>
<proteinExistence type="inferred from homology"/>
<dbReference type="SUPFAM" id="SSF52743">
    <property type="entry name" value="Subtilisin-like"/>
    <property type="match status" value="1"/>
</dbReference>
<dbReference type="Gene3D" id="3.50.30.30">
    <property type="match status" value="1"/>
</dbReference>
<evidence type="ECO:0000256" key="4">
    <source>
        <dbReference type="ARBA" id="ARBA00022801"/>
    </source>
</evidence>
<keyword evidence="3" id="KW-0732">Signal</keyword>
<evidence type="ECO:0000313" key="11">
    <source>
        <dbReference type="EnsemblPlants" id="AET1Gv20966600.1"/>
    </source>
</evidence>
<dbReference type="STRING" id="200361.A0A452ZXZ9"/>
<dbReference type="Gene3D" id="3.40.50.200">
    <property type="entry name" value="Peptidase S8/S53 domain"/>
    <property type="match status" value="1"/>
</dbReference>
<dbReference type="Pfam" id="PF17766">
    <property type="entry name" value="fn3_6"/>
    <property type="match status" value="1"/>
</dbReference>
<feature type="region of interest" description="Disordered" evidence="7">
    <location>
        <begin position="1"/>
        <end position="27"/>
    </location>
</feature>
<dbReference type="PANTHER" id="PTHR10795">
    <property type="entry name" value="PROPROTEIN CONVERTASE SUBTILISIN/KEXIN"/>
    <property type="match status" value="1"/>
</dbReference>
<dbReference type="InterPro" id="IPR000209">
    <property type="entry name" value="Peptidase_S8/S53_dom"/>
</dbReference>
<keyword evidence="4" id="KW-0378">Hydrolase</keyword>
<dbReference type="InterPro" id="IPR036852">
    <property type="entry name" value="Peptidase_S8/S53_dom_sf"/>
</dbReference>
<evidence type="ECO:0000256" key="7">
    <source>
        <dbReference type="SAM" id="MobiDB-lite"/>
    </source>
</evidence>
<evidence type="ECO:0008006" key="13">
    <source>
        <dbReference type="Google" id="ProtNLM"/>
    </source>
</evidence>
<dbReference type="PROSITE" id="PS00138">
    <property type="entry name" value="SUBTILASE_SER"/>
    <property type="match status" value="1"/>
</dbReference>
<feature type="domain" description="Peptidase S8/S53" evidence="8">
    <location>
        <begin position="129"/>
        <end position="240"/>
    </location>
</feature>
<feature type="compositionally biased region" description="Basic and acidic residues" evidence="7">
    <location>
        <begin position="7"/>
        <end position="21"/>
    </location>
</feature>
<reference evidence="12" key="2">
    <citation type="journal article" date="2017" name="Nat. Plants">
        <title>The Aegilops tauschii genome reveals multiple impacts of transposons.</title>
        <authorList>
            <person name="Zhao G."/>
            <person name="Zou C."/>
            <person name="Li K."/>
            <person name="Wang K."/>
            <person name="Li T."/>
            <person name="Gao L."/>
            <person name="Zhang X."/>
            <person name="Wang H."/>
            <person name="Yang Z."/>
            <person name="Liu X."/>
            <person name="Jiang W."/>
            <person name="Mao L."/>
            <person name="Kong X."/>
            <person name="Jiao Y."/>
            <person name="Jia J."/>
        </authorList>
    </citation>
    <scope>NUCLEOTIDE SEQUENCE [LARGE SCALE GENOMIC DNA]</scope>
    <source>
        <strain evidence="12">cv. AL8/78</strain>
    </source>
</reference>
<comment type="caution">
    <text evidence="6">Lacks conserved residue(s) required for the propagation of feature annotation.</text>
</comment>
<evidence type="ECO:0000256" key="1">
    <source>
        <dbReference type="ARBA" id="ARBA00011073"/>
    </source>
</evidence>
<keyword evidence="5" id="KW-0720">Serine protease</keyword>
<dbReference type="PROSITE" id="PS51892">
    <property type="entry name" value="SUBTILASE"/>
    <property type="match status" value="1"/>
</dbReference>
<evidence type="ECO:0000256" key="3">
    <source>
        <dbReference type="ARBA" id="ARBA00022729"/>
    </source>
</evidence>
<keyword evidence="2" id="KW-0645">Protease</keyword>
<dbReference type="Pfam" id="PF02225">
    <property type="entry name" value="PA"/>
    <property type="match status" value="1"/>
</dbReference>
<dbReference type="GO" id="GO:0006508">
    <property type="term" value="P:proteolysis"/>
    <property type="evidence" value="ECO:0007669"/>
    <property type="project" value="UniProtKB-KW"/>
</dbReference>
<name>A0A452ZXZ9_AEGTS</name>
<accession>A0A452ZXZ9</accession>
<comment type="similarity">
    <text evidence="1 6">Belongs to the peptidase S8 family.</text>
</comment>
<dbReference type="Gramene" id="AET1Gv20966600.1">
    <property type="protein sequence ID" value="AET1Gv20966600.1"/>
    <property type="gene ID" value="AET1Gv20966600"/>
</dbReference>
<dbReference type="EnsemblPlants" id="AET1Gv20966600.1">
    <property type="protein sequence ID" value="AET1Gv20966600.1"/>
    <property type="gene ID" value="AET1Gv20966600"/>
</dbReference>
<dbReference type="Pfam" id="PF00082">
    <property type="entry name" value="Peptidase_S8"/>
    <property type="match status" value="1"/>
</dbReference>
<organism evidence="11 12">
    <name type="scientific">Aegilops tauschii subsp. strangulata</name>
    <name type="common">Goatgrass</name>
    <dbReference type="NCBI Taxonomy" id="200361"/>
    <lineage>
        <taxon>Eukaryota</taxon>
        <taxon>Viridiplantae</taxon>
        <taxon>Streptophyta</taxon>
        <taxon>Embryophyta</taxon>
        <taxon>Tracheophyta</taxon>
        <taxon>Spermatophyta</taxon>
        <taxon>Magnoliopsida</taxon>
        <taxon>Liliopsida</taxon>
        <taxon>Poales</taxon>
        <taxon>Poaceae</taxon>
        <taxon>BOP clade</taxon>
        <taxon>Pooideae</taxon>
        <taxon>Triticodae</taxon>
        <taxon>Triticeae</taxon>
        <taxon>Triticinae</taxon>
        <taxon>Aegilops</taxon>
    </lineage>
</organism>
<dbReference type="InterPro" id="IPR045051">
    <property type="entry name" value="SBT"/>
</dbReference>
<evidence type="ECO:0000259" key="8">
    <source>
        <dbReference type="Pfam" id="PF00082"/>
    </source>
</evidence>
<sequence length="422" mass="44936">MGHHRGGKQDRPLVPDGDHIGKQAADGGTISLLPSKEQQLVSSRTSSFKELKCVPSCAPIHGEFDGMDVKGAIVVCSSDRAEDFALTAQNVEQAGGSGLIFAQYTTDTISSTVDYCSGIACVIVDAYISRRICQYTRDSSSPQAKIEPSSTVTGKKVLAPKVASFSSRGPLTDYPDFIKPDIAAPGANILAAVGDSYATMSGTSMATPHVAGIVALLKALHSDWSPAAIKSAIITTAHITDERGMPISAEGLPRKVADPFDYGGGNINPGGAAHPGLIYDIEPQDYNKFFRCAIIKKGPSTLAICNNTAMLPAYNLNMSSISVPDLRGPITVTRTVTNVGEVHSMYHVVVQSPAGVKMEVCPPVLVFDDANKVRKYDVKLSPMWNLQGDYTFGSVTWQNDRQAVRIPVAARITIQDFYAGVA</sequence>
<dbReference type="InterPro" id="IPR003137">
    <property type="entry name" value="PA_domain"/>
</dbReference>
<dbReference type="InterPro" id="IPR023828">
    <property type="entry name" value="Peptidase_S8_Ser-AS"/>
</dbReference>
<evidence type="ECO:0000256" key="6">
    <source>
        <dbReference type="PROSITE-ProRule" id="PRU01240"/>
    </source>
</evidence>
<reference evidence="11" key="3">
    <citation type="journal article" date="2017" name="Nature">
        <title>Genome sequence of the progenitor of the wheat D genome Aegilops tauschii.</title>
        <authorList>
            <person name="Luo M.C."/>
            <person name="Gu Y.Q."/>
            <person name="Puiu D."/>
            <person name="Wang H."/>
            <person name="Twardziok S.O."/>
            <person name="Deal K.R."/>
            <person name="Huo N."/>
            <person name="Zhu T."/>
            <person name="Wang L."/>
            <person name="Wang Y."/>
            <person name="McGuire P.E."/>
            <person name="Liu S."/>
            <person name="Long H."/>
            <person name="Ramasamy R.K."/>
            <person name="Rodriguez J.C."/>
            <person name="Van S.L."/>
            <person name="Yuan L."/>
            <person name="Wang Z."/>
            <person name="Xia Z."/>
            <person name="Xiao L."/>
            <person name="Anderson O.D."/>
            <person name="Ouyang S."/>
            <person name="Liang Y."/>
            <person name="Zimin A.V."/>
            <person name="Pertea G."/>
            <person name="Qi P."/>
            <person name="Bennetzen J.L."/>
            <person name="Dai X."/>
            <person name="Dawson M.W."/>
            <person name="Muller H.G."/>
            <person name="Kugler K."/>
            <person name="Rivarola-Duarte L."/>
            <person name="Spannagl M."/>
            <person name="Mayer K.F.X."/>
            <person name="Lu F.H."/>
            <person name="Bevan M.W."/>
            <person name="Leroy P."/>
            <person name="Li P."/>
            <person name="You F.M."/>
            <person name="Sun Q."/>
            <person name="Liu Z."/>
            <person name="Lyons E."/>
            <person name="Wicker T."/>
            <person name="Salzberg S.L."/>
            <person name="Devos K.M."/>
            <person name="Dvorak J."/>
        </authorList>
    </citation>
    <scope>NUCLEOTIDE SEQUENCE [LARGE SCALE GENOMIC DNA]</scope>
    <source>
        <strain evidence="11">cv. AL8/78</strain>
    </source>
</reference>
<feature type="domain" description="Subtilisin-like protease fibronectin type-III" evidence="10">
    <location>
        <begin position="315"/>
        <end position="409"/>
    </location>
</feature>
<dbReference type="Proteomes" id="UP000015105">
    <property type="component" value="Chromosome 1D"/>
</dbReference>
<evidence type="ECO:0000313" key="12">
    <source>
        <dbReference type="Proteomes" id="UP000015105"/>
    </source>
</evidence>
<dbReference type="InterPro" id="IPR041469">
    <property type="entry name" value="Subtilisin-like_FN3"/>
</dbReference>
<feature type="domain" description="PA" evidence="9">
    <location>
        <begin position="57"/>
        <end position="106"/>
    </location>
</feature>